<dbReference type="Pfam" id="PF13520">
    <property type="entry name" value="AA_permease_2"/>
    <property type="match status" value="1"/>
</dbReference>
<feature type="transmembrane region" description="Helical" evidence="6">
    <location>
        <begin position="382"/>
        <end position="401"/>
    </location>
</feature>
<feature type="transmembrane region" description="Helical" evidence="6">
    <location>
        <begin position="349"/>
        <end position="370"/>
    </location>
</feature>
<evidence type="ECO:0000256" key="5">
    <source>
        <dbReference type="ARBA" id="ARBA00023136"/>
    </source>
</evidence>
<evidence type="ECO:0000256" key="4">
    <source>
        <dbReference type="ARBA" id="ARBA00022989"/>
    </source>
</evidence>
<evidence type="ECO:0000313" key="7">
    <source>
        <dbReference type="EMBL" id="MTV83202.1"/>
    </source>
</evidence>
<dbReference type="InterPro" id="IPR050367">
    <property type="entry name" value="APC_superfamily"/>
</dbReference>
<feature type="transmembrane region" description="Helical" evidence="6">
    <location>
        <begin position="12"/>
        <end position="35"/>
    </location>
</feature>
<gene>
    <name evidence="7" type="ORF">GM612_11290</name>
</gene>
<dbReference type="Proteomes" id="UP000466388">
    <property type="component" value="Unassembled WGS sequence"/>
</dbReference>
<comment type="subcellular location">
    <subcellularLocation>
        <location evidence="1">Cell membrane</location>
        <topology evidence="1">Multi-pass membrane protein</topology>
    </subcellularLocation>
</comment>
<evidence type="ECO:0000256" key="3">
    <source>
        <dbReference type="ARBA" id="ARBA00022692"/>
    </source>
</evidence>
<dbReference type="GO" id="GO:0022857">
    <property type="term" value="F:transmembrane transporter activity"/>
    <property type="evidence" value="ECO:0007669"/>
    <property type="project" value="InterPro"/>
</dbReference>
<keyword evidence="3 6" id="KW-0812">Transmembrane</keyword>
<protein>
    <submittedName>
        <fullName evidence="7">Amino acid permease</fullName>
    </submittedName>
</protein>
<dbReference type="PANTHER" id="PTHR42770">
    <property type="entry name" value="AMINO ACID TRANSPORTER-RELATED"/>
    <property type="match status" value="1"/>
</dbReference>
<feature type="transmembrane region" description="Helical" evidence="6">
    <location>
        <begin position="230"/>
        <end position="260"/>
    </location>
</feature>
<feature type="transmembrane region" description="Helical" evidence="6">
    <location>
        <begin position="280"/>
        <end position="302"/>
    </location>
</feature>
<keyword evidence="2" id="KW-1003">Cell membrane</keyword>
<dbReference type="EMBL" id="WNJO01000020">
    <property type="protein sequence ID" value="MTV83202.1"/>
    <property type="molecule type" value="Genomic_DNA"/>
</dbReference>
<feature type="transmembrane region" description="Helical" evidence="6">
    <location>
        <begin position="160"/>
        <end position="178"/>
    </location>
</feature>
<keyword evidence="8" id="KW-1185">Reference proteome</keyword>
<proteinExistence type="predicted"/>
<accession>A0A7X3C3U0</accession>
<feature type="transmembrane region" description="Helical" evidence="6">
    <location>
        <begin position="89"/>
        <end position="117"/>
    </location>
</feature>
<evidence type="ECO:0000256" key="2">
    <source>
        <dbReference type="ARBA" id="ARBA00022475"/>
    </source>
</evidence>
<feature type="transmembrane region" description="Helical" evidence="6">
    <location>
        <begin position="407"/>
        <end position="426"/>
    </location>
</feature>
<feature type="transmembrane region" description="Helical" evidence="6">
    <location>
        <begin position="323"/>
        <end position="343"/>
    </location>
</feature>
<feature type="transmembrane region" description="Helical" evidence="6">
    <location>
        <begin position="129"/>
        <end position="148"/>
    </location>
</feature>
<feature type="transmembrane region" description="Helical" evidence="6">
    <location>
        <begin position="47"/>
        <end position="68"/>
    </location>
</feature>
<feature type="transmembrane region" description="Helical" evidence="6">
    <location>
        <begin position="198"/>
        <end position="218"/>
    </location>
</feature>
<evidence type="ECO:0000313" key="8">
    <source>
        <dbReference type="Proteomes" id="UP000466388"/>
    </source>
</evidence>
<organism evidence="7 8">
    <name type="scientific">Secundilactobacillus folii</name>
    <dbReference type="NCBI Taxonomy" id="2678357"/>
    <lineage>
        <taxon>Bacteria</taxon>
        <taxon>Bacillati</taxon>
        <taxon>Bacillota</taxon>
        <taxon>Bacilli</taxon>
        <taxon>Lactobacillales</taxon>
        <taxon>Lactobacillaceae</taxon>
        <taxon>Secundilactobacillus</taxon>
    </lineage>
</organism>
<dbReference type="AlphaFoldDB" id="A0A7X3C3U0"/>
<reference evidence="7 8" key="1">
    <citation type="submission" date="2019-11" db="EMBL/GenBank/DDBJ databases">
        <title>Lactobacillus sp. nov. CRM56-3, isolated from fermented tea leaves.</title>
        <authorList>
            <person name="Phuengjayaem S."/>
            <person name="Tanasupawat S."/>
        </authorList>
    </citation>
    <scope>NUCLEOTIDE SEQUENCE [LARGE SCALE GENOMIC DNA]</scope>
    <source>
        <strain evidence="7 8">CRM56-3</strain>
    </source>
</reference>
<evidence type="ECO:0000256" key="1">
    <source>
        <dbReference type="ARBA" id="ARBA00004651"/>
    </source>
</evidence>
<dbReference type="PANTHER" id="PTHR42770:SF18">
    <property type="entry name" value="ARGININE_AGMATINE ANTIPORTER"/>
    <property type="match status" value="1"/>
</dbReference>
<keyword evidence="5 6" id="KW-0472">Membrane</keyword>
<comment type="caution">
    <text evidence="7">The sequence shown here is derived from an EMBL/GenBank/DDBJ whole genome shotgun (WGS) entry which is preliminary data.</text>
</comment>
<dbReference type="Gene3D" id="1.20.1740.10">
    <property type="entry name" value="Amino acid/polyamine transporter I"/>
    <property type="match status" value="1"/>
</dbReference>
<dbReference type="GO" id="GO:0005886">
    <property type="term" value="C:plasma membrane"/>
    <property type="evidence" value="ECO:0007669"/>
    <property type="project" value="UniProtKB-SubCell"/>
</dbReference>
<keyword evidence="4 6" id="KW-1133">Transmembrane helix</keyword>
<evidence type="ECO:0000256" key="6">
    <source>
        <dbReference type="SAM" id="Phobius"/>
    </source>
</evidence>
<sequence length="432" mass="45595">MRASSSVKATGNPLSFSSVLLLGINGIIGSGIFLLPGSLFQQAGAMSLAAVALAGLATTLIALNYAVMASKIDEDGGAWIYANRAFGSLVGFQIGWFSWFLGVITISAEIAAFMTTLTGLVPALDRHSIYIGIAVSLLAVLAVINLFGPSTMKVIDNFSSTLKVLLLLVFVLGGAIALGLHTTAVQTIPKLQTSPHLIGAFTTAFYMFTGFSFLPTAAKEMTNAEKNLPRALVLVMLMVTGLYLLAQLMTMLLLGSHLIGNQLPVAAAFEQVVGAIGRPVILAGMLVSILGVAVAVSFDTPVDLASMASEKKLLPAVFGRQNRFQAPVVAILCTTGLAMLLVVSGSYLFLVKLIVFSAFIQYLATILATLKLRHAHGLPRGMKLPGGLLIPIVSLIVVAYLLTTFSLTTYVIGGTFALIGGLIYWLDRRSKR</sequence>
<dbReference type="PIRSF" id="PIRSF006060">
    <property type="entry name" value="AA_transporter"/>
    <property type="match status" value="1"/>
</dbReference>
<name>A0A7X3C3U0_9LACO</name>
<dbReference type="InterPro" id="IPR002293">
    <property type="entry name" value="AA/rel_permease1"/>
</dbReference>